<keyword evidence="2" id="KW-0732">Signal</keyword>
<dbReference type="InterPro" id="IPR041498">
    <property type="entry name" value="Big_6"/>
</dbReference>
<comment type="caution">
    <text evidence="4">The sequence shown here is derived from an EMBL/GenBank/DDBJ whole genome shotgun (WGS) entry which is preliminary data.</text>
</comment>
<keyword evidence="1" id="KW-1133">Transmembrane helix</keyword>
<gene>
    <name evidence="4" type="ORF">C8E83_2938</name>
</gene>
<proteinExistence type="predicted"/>
<accession>A0A495IIC2</accession>
<keyword evidence="1" id="KW-0812">Transmembrane</keyword>
<feature type="chain" id="PRO_5019752070" description="Ig-like domain-containing protein" evidence="2">
    <location>
        <begin position="29"/>
        <end position="287"/>
    </location>
</feature>
<dbReference type="InterPro" id="IPR013783">
    <property type="entry name" value="Ig-like_fold"/>
</dbReference>
<dbReference type="Proteomes" id="UP000280008">
    <property type="component" value="Unassembled WGS sequence"/>
</dbReference>
<protein>
    <recommendedName>
        <fullName evidence="3">Ig-like domain-containing protein</fullName>
    </recommendedName>
</protein>
<name>A0A495IIC2_9MICO</name>
<evidence type="ECO:0000313" key="5">
    <source>
        <dbReference type="Proteomes" id="UP000280008"/>
    </source>
</evidence>
<reference evidence="4 5" key="1">
    <citation type="submission" date="2018-10" db="EMBL/GenBank/DDBJ databases">
        <title>Sequencing the genomes of 1000 actinobacteria strains.</title>
        <authorList>
            <person name="Klenk H.-P."/>
        </authorList>
    </citation>
    <scope>NUCLEOTIDE SEQUENCE [LARGE SCALE GENOMIC DNA]</scope>
    <source>
        <strain evidence="4 5">DSM 17894</strain>
    </source>
</reference>
<organism evidence="4 5">
    <name type="scientific">Frondihabitans australicus</name>
    <dbReference type="NCBI Taxonomy" id="386892"/>
    <lineage>
        <taxon>Bacteria</taxon>
        <taxon>Bacillati</taxon>
        <taxon>Actinomycetota</taxon>
        <taxon>Actinomycetes</taxon>
        <taxon>Micrococcales</taxon>
        <taxon>Microbacteriaceae</taxon>
        <taxon>Frondihabitans</taxon>
    </lineage>
</organism>
<dbReference type="Pfam" id="PF17936">
    <property type="entry name" value="Big_6"/>
    <property type="match status" value="1"/>
</dbReference>
<feature type="domain" description="Ig-like" evidence="3">
    <location>
        <begin position="70"/>
        <end position="161"/>
    </location>
</feature>
<sequence length="287" mass="28475">MRKLTKAAVLGATVAVAGIALLPTAANAAENVVQVPIAQGQSDDLVWSFTNAATAFYNIENGGQITFNAPANTTFPAQQTVTTHYGDLSTGNALTLTSCSTGAAGKTLTCSVSVPNSNVAWPANGRFLFAPKVTVAADATPGAYTGAASTLNLTSSTTTDTFSASAALRVKVTMAAPTFNKADNSSGSTVLSGNGTPGATINVKNAAGDIIGTTTVAADGSWSVDLGTDLSDGASALTISQSLNGETSPETTVDAADLPVINAAIAGGAGLAALLGAGAFLLRRRMA</sequence>
<evidence type="ECO:0000313" key="4">
    <source>
        <dbReference type="EMBL" id="RKR75782.1"/>
    </source>
</evidence>
<dbReference type="AlphaFoldDB" id="A0A495IIC2"/>
<feature type="signal peptide" evidence="2">
    <location>
        <begin position="1"/>
        <end position="28"/>
    </location>
</feature>
<dbReference type="EMBL" id="RBKS01000001">
    <property type="protein sequence ID" value="RKR75782.1"/>
    <property type="molecule type" value="Genomic_DNA"/>
</dbReference>
<dbReference type="GO" id="GO:0005975">
    <property type="term" value="P:carbohydrate metabolic process"/>
    <property type="evidence" value="ECO:0007669"/>
    <property type="project" value="UniProtKB-ARBA"/>
</dbReference>
<keyword evidence="5" id="KW-1185">Reference proteome</keyword>
<dbReference type="RefSeq" id="WP_121370541.1">
    <property type="nucleotide sequence ID" value="NZ_RBKS01000001.1"/>
</dbReference>
<dbReference type="Gene3D" id="2.60.40.10">
    <property type="entry name" value="Immunoglobulins"/>
    <property type="match status" value="1"/>
</dbReference>
<keyword evidence="1" id="KW-0472">Membrane</keyword>
<evidence type="ECO:0000256" key="1">
    <source>
        <dbReference type="SAM" id="Phobius"/>
    </source>
</evidence>
<evidence type="ECO:0000256" key="2">
    <source>
        <dbReference type="SAM" id="SignalP"/>
    </source>
</evidence>
<evidence type="ECO:0000259" key="3">
    <source>
        <dbReference type="PROSITE" id="PS50835"/>
    </source>
</evidence>
<dbReference type="InterPro" id="IPR007110">
    <property type="entry name" value="Ig-like_dom"/>
</dbReference>
<dbReference type="PROSITE" id="PS50835">
    <property type="entry name" value="IG_LIKE"/>
    <property type="match status" value="1"/>
</dbReference>
<feature type="transmembrane region" description="Helical" evidence="1">
    <location>
        <begin position="260"/>
        <end position="282"/>
    </location>
</feature>
<dbReference type="OrthoDB" id="8781117at2"/>